<dbReference type="InterPro" id="IPR000719">
    <property type="entry name" value="Prot_kinase_dom"/>
</dbReference>
<dbReference type="PANTHER" id="PTHR43289">
    <property type="entry name" value="MITOGEN-ACTIVATED PROTEIN KINASE KINASE KINASE 20-RELATED"/>
    <property type="match status" value="1"/>
</dbReference>
<keyword evidence="3 13" id="KW-0808">Transferase</keyword>
<dbReference type="PROSITE" id="PS00108">
    <property type="entry name" value="PROTEIN_KINASE_ST"/>
    <property type="match status" value="1"/>
</dbReference>
<keyword evidence="4 9" id="KW-0547">Nucleotide-binding</keyword>
<reference evidence="13 14" key="1">
    <citation type="submission" date="2020-08" db="EMBL/GenBank/DDBJ databases">
        <title>Sequencing the genomes of 1000 actinobacteria strains.</title>
        <authorList>
            <person name="Klenk H.-P."/>
        </authorList>
    </citation>
    <scope>NUCLEOTIDE SEQUENCE [LARGE SCALE GENOMIC DNA]</scope>
    <source>
        <strain evidence="13 14">DSM 43149</strain>
    </source>
</reference>
<keyword evidence="11" id="KW-1133">Transmembrane helix</keyword>
<evidence type="ECO:0000313" key="14">
    <source>
        <dbReference type="Proteomes" id="UP000578112"/>
    </source>
</evidence>
<dbReference type="Gene3D" id="3.30.200.20">
    <property type="entry name" value="Phosphorylase Kinase, domain 1"/>
    <property type="match status" value="1"/>
</dbReference>
<dbReference type="PROSITE" id="PS50011">
    <property type="entry name" value="PROTEIN_KINASE_DOM"/>
    <property type="match status" value="1"/>
</dbReference>
<dbReference type="PROSITE" id="PS00107">
    <property type="entry name" value="PROTEIN_KINASE_ATP"/>
    <property type="match status" value="1"/>
</dbReference>
<evidence type="ECO:0000256" key="3">
    <source>
        <dbReference type="ARBA" id="ARBA00022679"/>
    </source>
</evidence>
<comment type="catalytic activity">
    <reaction evidence="7">
        <text>L-threonyl-[protein] + ATP = O-phospho-L-threonyl-[protein] + ADP + H(+)</text>
        <dbReference type="Rhea" id="RHEA:46608"/>
        <dbReference type="Rhea" id="RHEA-COMP:11060"/>
        <dbReference type="Rhea" id="RHEA-COMP:11605"/>
        <dbReference type="ChEBI" id="CHEBI:15378"/>
        <dbReference type="ChEBI" id="CHEBI:30013"/>
        <dbReference type="ChEBI" id="CHEBI:30616"/>
        <dbReference type="ChEBI" id="CHEBI:61977"/>
        <dbReference type="ChEBI" id="CHEBI:456216"/>
        <dbReference type="EC" id="2.7.11.1"/>
    </reaction>
</comment>
<evidence type="ECO:0000256" key="11">
    <source>
        <dbReference type="SAM" id="Phobius"/>
    </source>
</evidence>
<dbReference type="AlphaFoldDB" id="A0A7W7I2F9"/>
<dbReference type="Proteomes" id="UP000578112">
    <property type="component" value="Unassembled WGS sequence"/>
</dbReference>
<evidence type="ECO:0000256" key="6">
    <source>
        <dbReference type="ARBA" id="ARBA00022840"/>
    </source>
</evidence>
<feature type="region of interest" description="Disordered" evidence="10">
    <location>
        <begin position="377"/>
        <end position="459"/>
    </location>
</feature>
<dbReference type="CDD" id="cd14014">
    <property type="entry name" value="STKc_PknB_like"/>
    <property type="match status" value="1"/>
</dbReference>
<feature type="transmembrane region" description="Helical" evidence="11">
    <location>
        <begin position="335"/>
        <end position="354"/>
    </location>
</feature>
<proteinExistence type="predicted"/>
<dbReference type="InterPro" id="IPR008271">
    <property type="entry name" value="Ser/Thr_kinase_AS"/>
</dbReference>
<sequence length="524" mass="53756">MDATPVLGGRYVLRDQLGAGGMAVVWRAHDQVLGREVAVKLLNARHAGDPDSRRRIHEEARAAAALSHPNIAQVHDYGEADAYFGQVPYVVMELVRGGTLQERMTAGELPPRFAMRVAAEVAAALATAHADGLVHRDIKPANVMVTPTGAKVVDFGIAAAIDPGGTGDPDFEVLGTPAYLAPERLIDDAVEPASDVYALGVLLYRMLSGHSPWSADTTTQMLTAHIYIDPEPLTPQPGVPGYIIALCNRCLVKDPTERPSAREAAALLAQGAGLRVVDDIPPQPQAGPWQEDDDPSVLIRPKAEPSEPPEPAVTAPPAPPDAGEVRKPVHRRRGVLPFAFVLLAAVAAGLWWLVAGDDRAAPESAAGAPAAGRSVPAAAAPSATSGGKAPATPGAATPGAATPGAVAPGTVAPAAQNPANGIPTLTTTAPAAATTGATPSPEPEATTPAPQERTLTSEGGSVRAVCQAAGTAQLLSWTATKPYKVDEVEAGPASAAVAVFRHGNERVRMTVTCAGGVPSHTTTG</sequence>
<evidence type="ECO:0000256" key="8">
    <source>
        <dbReference type="ARBA" id="ARBA00048679"/>
    </source>
</evidence>
<evidence type="ECO:0000259" key="12">
    <source>
        <dbReference type="PROSITE" id="PS50011"/>
    </source>
</evidence>
<keyword evidence="5 13" id="KW-0418">Kinase</keyword>
<comment type="catalytic activity">
    <reaction evidence="8">
        <text>L-seryl-[protein] + ATP = O-phospho-L-seryl-[protein] + ADP + H(+)</text>
        <dbReference type="Rhea" id="RHEA:17989"/>
        <dbReference type="Rhea" id="RHEA-COMP:9863"/>
        <dbReference type="Rhea" id="RHEA-COMP:11604"/>
        <dbReference type="ChEBI" id="CHEBI:15378"/>
        <dbReference type="ChEBI" id="CHEBI:29999"/>
        <dbReference type="ChEBI" id="CHEBI:30616"/>
        <dbReference type="ChEBI" id="CHEBI:83421"/>
        <dbReference type="ChEBI" id="CHEBI:456216"/>
        <dbReference type="EC" id="2.7.11.1"/>
    </reaction>
</comment>
<feature type="domain" description="Protein kinase" evidence="12">
    <location>
        <begin position="11"/>
        <end position="268"/>
    </location>
</feature>
<dbReference type="GO" id="GO:0004674">
    <property type="term" value="F:protein serine/threonine kinase activity"/>
    <property type="evidence" value="ECO:0007669"/>
    <property type="project" value="UniProtKB-KW"/>
</dbReference>
<dbReference type="FunFam" id="3.30.200.20:FF:000035">
    <property type="entry name" value="Serine/threonine protein kinase Stk1"/>
    <property type="match status" value="1"/>
</dbReference>
<dbReference type="SUPFAM" id="SSF56112">
    <property type="entry name" value="Protein kinase-like (PK-like)"/>
    <property type="match status" value="1"/>
</dbReference>
<dbReference type="SMART" id="SM00220">
    <property type="entry name" value="S_TKc"/>
    <property type="match status" value="1"/>
</dbReference>
<protein>
    <recommendedName>
        <fullName evidence="1">non-specific serine/threonine protein kinase</fullName>
        <ecNumber evidence="1">2.7.11.1</ecNumber>
    </recommendedName>
</protein>
<keyword evidence="14" id="KW-1185">Reference proteome</keyword>
<dbReference type="Gene3D" id="1.10.510.10">
    <property type="entry name" value="Transferase(Phosphotransferase) domain 1"/>
    <property type="match status" value="1"/>
</dbReference>
<evidence type="ECO:0000256" key="2">
    <source>
        <dbReference type="ARBA" id="ARBA00022527"/>
    </source>
</evidence>
<dbReference type="EC" id="2.7.11.1" evidence="1"/>
<evidence type="ECO:0000256" key="4">
    <source>
        <dbReference type="ARBA" id="ARBA00022741"/>
    </source>
</evidence>
<keyword evidence="2" id="KW-0723">Serine/threonine-protein kinase</keyword>
<dbReference type="InterPro" id="IPR011009">
    <property type="entry name" value="Kinase-like_dom_sf"/>
</dbReference>
<feature type="binding site" evidence="9">
    <location>
        <position position="40"/>
    </location>
    <ligand>
        <name>ATP</name>
        <dbReference type="ChEBI" id="CHEBI:30616"/>
    </ligand>
</feature>
<name>A0A7W7I2F9_9ACTN</name>
<evidence type="ECO:0000313" key="13">
    <source>
        <dbReference type="EMBL" id="MBB4765236.1"/>
    </source>
</evidence>
<keyword evidence="6 9" id="KW-0067">ATP-binding</keyword>
<accession>A0A7W7I2F9</accession>
<keyword evidence="11" id="KW-0472">Membrane</keyword>
<evidence type="ECO:0000256" key="5">
    <source>
        <dbReference type="ARBA" id="ARBA00022777"/>
    </source>
</evidence>
<dbReference type="GO" id="GO:0005524">
    <property type="term" value="F:ATP binding"/>
    <property type="evidence" value="ECO:0007669"/>
    <property type="project" value="UniProtKB-UniRule"/>
</dbReference>
<feature type="region of interest" description="Disordered" evidence="10">
    <location>
        <begin position="277"/>
        <end position="325"/>
    </location>
</feature>
<evidence type="ECO:0000256" key="1">
    <source>
        <dbReference type="ARBA" id="ARBA00012513"/>
    </source>
</evidence>
<dbReference type="RefSeq" id="WP_184996321.1">
    <property type="nucleotide sequence ID" value="NZ_BOMK01000031.1"/>
</dbReference>
<dbReference type="InterPro" id="IPR017441">
    <property type="entry name" value="Protein_kinase_ATP_BS"/>
</dbReference>
<dbReference type="PANTHER" id="PTHR43289:SF6">
    <property type="entry name" value="SERINE_THREONINE-PROTEIN KINASE NEKL-3"/>
    <property type="match status" value="1"/>
</dbReference>
<gene>
    <name evidence="13" type="ORF">BJ971_005792</name>
</gene>
<evidence type="ECO:0000256" key="7">
    <source>
        <dbReference type="ARBA" id="ARBA00047899"/>
    </source>
</evidence>
<feature type="compositionally biased region" description="Low complexity" evidence="10">
    <location>
        <begin position="377"/>
        <end position="415"/>
    </location>
</feature>
<dbReference type="Pfam" id="PF00069">
    <property type="entry name" value="Pkinase"/>
    <property type="match status" value="1"/>
</dbReference>
<organism evidence="13 14">
    <name type="scientific">Actinoplanes digitatis</name>
    <dbReference type="NCBI Taxonomy" id="1868"/>
    <lineage>
        <taxon>Bacteria</taxon>
        <taxon>Bacillati</taxon>
        <taxon>Actinomycetota</taxon>
        <taxon>Actinomycetes</taxon>
        <taxon>Micromonosporales</taxon>
        <taxon>Micromonosporaceae</taxon>
        <taxon>Actinoplanes</taxon>
    </lineage>
</organism>
<dbReference type="EMBL" id="JACHNH010000001">
    <property type="protein sequence ID" value="MBB4765236.1"/>
    <property type="molecule type" value="Genomic_DNA"/>
</dbReference>
<comment type="caution">
    <text evidence="13">The sequence shown here is derived from an EMBL/GenBank/DDBJ whole genome shotgun (WGS) entry which is preliminary data.</text>
</comment>
<evidence type="ECO:0000256" key="10">
    <source>
        <dbReference type="SAM" id="MobiDB-lite"/>
    </source>
</evidence>
<evidence type="ECO:0000256" key="9">
    <source>
        <dbReference type="PROSITE-ProRule" id="PRU10141"/>
    </source>
</evidence>
<feature type="compositionally biased region" description="Pro residues" evidence="10">
    <location>
        <begin position="306"/>
        <end position="320"/>
    </location>
</feature>
<feature type="compositionally biased region" description="Low complexity" evidence="10">
    <location>
        <begin position="423"/>
        <end position="450"/>
    </location>
</feature>
<keyword evidence="11" id="KW-0812">Transmembrane</keyword>